<accession>A0A396Z8X4</accession>
<comment type="caution">
    <text evidence="2">The sequence shown here is derived from an EMBL/GenBank/DDBJ whole genome shotgun (WGS) entry which is preliminary data.</text>
</comment>
<name>A0A396Z8X4_9LEPT</name>
<keyword evidence="1" id="KW-0472">Membrane</keyword>
<proteinExistence type="predicted"/>
<dbReference type="EMBL" id="QHCT01000001">
    <property type="protein sequence ID" value="RHX92022.1"/>
    <property type="molecule type" value="Genomic_DNA"/>
</dbReference>
<keyword evidence="1" id="KW-1133">Transmembrane helix</keyword>
<dbReference type="Proteomes" id="UP000265798">
    <property type="component" value="Unassembled WGS sequence"/>
</dbReference>
<organism evidence="2 3">
    <name type="scientific">Leptospira stimsonii</name>
    <dbReference type="NCBI Taxonomy" id="2202203"/>
    <lineage>
        <taxon>Bacteria</taxon>
        <taxon>Pseudomonadati</taxon>
        <taxon>Spirochaetota</taxon>
        <taxon>Spirochaetia</taxon>
        <taxon>Leptospirales</taxon>
        <taxon>Leptospiraceae</taxon>
        <taxon>Leptospira</taxon>
    </lineage>
</organism>
<sequence length="69" mass="8166">MIITGGNARKNFICIALKRKNCTKLYRKAGENFGHLFRSLIGEHSYIEIQILFNIWNIPFLMFFTLFHD</sequence>
<reference evidence="3" key="1">
    <citation type="submission" date="2018-05" db="EMBL/GenBank/DDBJ databases">
        <title>Leptospira yasudae sp. nov. and Leptospira stimsonii sp. nov., two pathogenic species of the genus Leptospira isolated from environmental sources.</title>
        <authorList>
            <person name="Casanovas-Massana A."/>
            <person name="Hamond C."/>
            <person name="Santos L.A."/>
            <person name="Hacker K.P."/>
            <person name="Balassiano I."/>
            <person name="Medeiros M.A."/>
            <person name="Reis M.G."/>
            <person name="Ko A.I."/>
            <person name="Wunder E.A."/>
        </authorList>
    </citation>
    <scope>NUCLEOTIDE SEQUENCE [LARGE SCALE GENOMIC DNA]</scope>
    <source>
        <strain evidence="3">Yale</strain>
    </source>
</reference>
<evidence type="ECO:0000256" key="1">
    <source>
        <dbReference type="SAM" id="Phobius"/>
    </source>
</evidence>
<gene>
    <name evidence="2" type="ORF">DLM75_01990</name>
</gene>
<dbReference type="AlphaFoldDB" id="A0A396Z8X4"/>
<evidence type="ECO:0000313" key="2">
    <source>
        <dbReference type="EMBL" id="RHX92022.1"/>
    </source>
</evidence>
<protein>
    <submittedName>
        <fullName evidence="2">Uncharacterized protein</fullName>
    </submittedName>
</protein>
<feature type="transmembrane region" description="Helical" evidence="1">
    <location>
        <begin position="46"/>
        <end position="67"/>
    </location>
</feature>
<evidence type="ECO:0000313" key="3">
    <source>
        <dbReference type="Proteomes" id="UP000265798"/>
    </source>
</evidence>
<keyword evidence="1" id="KW-0812">Transmembrane</keyword>